<evidence type="ECO:0000313" key="2">
    <source>
        <dbReference type="Proteomes" id="UP000005207"/>
    </source>
</evidence>
<sequence length="516" mass="59170">MAAAQKHVLRVYVERDTALKLTLLERPKSVEELKEIIQERFKPRLDGDFSLHYEDPDFDGDLCLLVDIQELPEKGTLRVVRPESDTFSTASSDTDILPHVPAIQRQKSWPDEFVVPSFGYEMDHILEEGNRVYEESGKLLKLKRSQKSEILKKMAETIYSFKAYAHDKELAMTAQALIRAHPCLRMTAGEDGALGWKRHMGYKLASYRNNLAKAGVAEVAINTGRRSRNNPNNDHPHQNIKKARKAEVNYITNLPKDQTPASLEKMREQIMHEVEKTERNYLVIGKLMDTTYALRRQEIVGAVVAPRVRDVVDRWPALLMESQMVAEFHRINNVNLRTQFYKELDRHTPRLITLFRDKAIKTGKIAEELAKLMRIYDIREQHDVNTRRALVLRALPVYLREDASTLFRTCDSADGPDLTDTPVALLTVVTDDTTDSALFSPESICIVVEDEILVNGPTNLADSFLLLFGYIYALDLQYPKKLELTFTFIQKVVMCLEDNKPLKGRLLTLKNDLFNE</sequence>
<dbReference type="SUPFAM" id="SSF54277">
    <property type="entry name" value="CAD &amp; PB1 domains"/>
    <property type="match status" value="1"/>
</dbReference>
<dbReference type="Ensembl" id="ENSONIT00000054124.1">
    <property type="protein sequence ID" value="ENSONIP00000067635.1"/>
    <property type="gene ID" value="ENSONIG00000027813.1"/>
</dbReference>
<dbReference type="GeneID" id="102078279"/>
<evidence type="ECO:0000313" key="1">
    <source>
        <dbReference type="Ensembl" id="ENSONIP00000067635.1"/>
    </source>
</evidence>
<reference evidence="1" key="2">
    <citation type="submission" date="2025-08" db="UniProtKB">
        <authorList>
            <consortium name="Ensembl"/>
        </authorList>
    </citation>
    <scope>IDENTIFICATION</scope>
</reference>
<keyword evidence="2" id="KW-1185">Reference proteome</keyword>
<dbReference type="OMA" id="KPYPHER"/>
<accession>A0A669E3L5</accession>
<dbReference type="OrthoDB" id="10044445at2759"/>
<dbReference type="AlphaFoldDB" id="A0A669E3L5"/>
<dbReference type="RefSeq" id="XP_025767356.1">
    <property type="nucleotide sequence ID" value="XM_025911571.1"/>
</dbReference>
<reference evidence="2" key="1">
    <citation type="submission" date="2012-01" db="EMBL/GenBank/DDBJ databases">
        <title>The Genome Sequence of Oreochromis niloticus (Nile Tilapia).</title>
        <authorList>
            <consortium name="Broad Institute Genome Assembly Team"/>
            <consortium name="Broad Institute Sequencing Platform"/>
            <person name="Di Palma F."/>
            <person name="Johnson J."/>
            <person name="Lander E.S."/>
            <person name="Lindblad-Toh K."/>
        </authorList>
    </citation>
    <scope>NUCLEOTIDE SEQUENCE [LARGE SCALE GENOMIC DNA]</scope>
</reference>
<dbReference type="Proteomes" id="UP000005207">
    <property type="component" value="Linkage group LG2"/>
</dbReference>
<dbReference type="RefSeq" id="XP_019221140.1">
    <property type="nucleotide sequence ID" value="XM_019365595.2"/>
</dbReference>
<gene>
    <name evidence="1" type="primary">LOC102078279</name>
</gene>
<dbReference type="PANTHER" id="PTHR31025:SF19">
    <property type="entry name" value="SI:CH73-42K18.1-RELATED"/>
    <property type="match status" value="1"/>
</dbReference>
<dbReference type="KEGG" id="onl:102078279"/>
<dbReference type="GeneTree" id="ENSGT00950000182912"/>
<dbReference type="PANTHER" id="PTHR31025">
    <property type="entry name" value="SI:CH211-196P9.1-RELATED"/>
    <property type="match status" value="1"/>
</dbReference>
<organism evidence="1 2">
    <name type="scientific">Oreochromis niloticus</name>
    <name type="common">Nile tilapia</name>
    <name type="synonym">Tilapia nilotica</name>
    <dbReference type="NCBI Taxonomy" id="8128"/>
    <lineage>
        <taxon>Eukaryota</taxon>
        <taxon>Metazoa</taxon>
        <taxon>Chordata</taxon>
        <taxon>Craniata</taxon>
        <taxon>Vertebrata</taxon>
        <taxon>Euteleostomi</taxon>
        <taxon>Actinopterygii</taxon>
        <taxon>Neopterygii</taxon>
        <taxon>Teleostei</taxon>
        <taxon>Neoteleostei</taxon>
        <taxon>Acanthomorphata</taxon>
        <taxon>Ovalentaria</taxon>
        <taxon>Cichlomorphae</taxon>
        <taxon>Cichliformes</taxon>
        <taxon>Cichlidae</taxon>
        <taxon>African cichlids</taxon>
        <taxon>Pseudocrenilabrinae</taxon>
        <taxon>Oreochromini</taxon>
        <taxon>Oreochromis</taxon>
    </lineage>
</organism>
<name>A0A669E3L5_ORENI</name>
<proteinExistence type="predicted"/>
<reference evidence="1" key="3">
    <citation type="submission" date="2025-09" db="UniProtKB">
        <authorList>
            <consortium name="Ensembl"/>
        </authorList>
    </citation>
    <scope>IDENTIFICATION</scope>
</reference>
<dbReference type="RefSeq" id="XP_019221141.1">
    <property type="nucleotide sequence ID" value="XM_019365596.2"/>
</dbReference>
<dbReference type="InParanoid" id="A0A669E3L5"/>
<protein>
    <submittedName>
        <fullName evidence="1">Uncharacterized LOC102078279</fullName>
    </submittedName>
</protein>